<comment type="caution">
    <text evidence="1">The sequence shown here is derived from an EMBL/GenBank/DDBJ whole genome shotgun (WGS) entry which is preliminary data.</text>
</comment>
<name>A0ACC1INQ8_9FUNG</name>
<dbReference type="Proteomes" id="UP001150581">
    <property type="component" value="Unassembled WGS sequence"/>
</dbReference>
<dbReference type="EMBL" id="JANBPG010000542">
    <property type="protein sequence ID" value="KAJ1895647.1"/>
    <property type="molecule type" value="Genomic_DNA"/>
</dbReference>
<protein>
    <submittedName>
        <fullName evidence="1">Uncharacterized protein</fullName>
    </submittedName>
</protein>
<evidence type="ECO:0000313" key="2">
    <source>
        <dbReference type="Proteomes" id="UP001150581"/>
    </source>
</evidence>
<proteinExistence type="predicted"/>
<keyword evidence="2" id="KW-1185">Reference proteome</keyword>
<accession>A0ACC1INQ8</accession>
<gene>
    <name evidence="1" type="ORF">LPJ66_004465</name>
</gene>
<organism evidence="1 2">
    <name type="scientific">Kickxella alabastrina</name>
    <dbReference type="NCBI Taxonomy" id="61397"/>
    <lineage>
        <taxon>Eukaryota</taxon>
        <taxon>Fungi</taxon>
        <taxon>Fungi incertae sedis</taxon>
        <taxon>Zoopagomycota</taxon>
        <taxon>Kickxellomycotina</taxon>
        <taxon>Kickxellomycetes</taxon>
        <taxon>Kickxellales</taxon>
        <taxon>Kickxellaceae</taxon>
        <taxon>Kickxella</taxon>
    </lineage>
</organism>
<evidence type="ECO:0000313" key="1">
    <source>
        <dbReference type="EMBL" id="KAJ1895647.1"/>
    </source>
</evidence>
<sequence length="213" mass="21010">MVGIYRFVAISLVAATLAVAAPVENGAQKRALLPNLLGNVKLSVSACPDVGVNTTIEGCSAQPGSGKSIIVPAFPTATAIVPAATTAPTATAKAPGYNNGQPPAVPAPSVPVPAPAPVPISSAVKPRPRPNPRPNPKFTLPTSKPNATPTPTTVTIPSAIAPVTSSPGALVPAYPTTVLPISVTNTQVPSVPTAAPSVPVPAPAPIASTSCAK</sequence>
<reference evidence="1" key="1">
    <citation type="submission" date="2022-07" db="EMBL/GenBank/DDBJ databases">
        <title>Phylogenomic reconstructions and comparative analyses of Kickxellomycotina fungi.</title>
        <authorList>
            <person name="Reynolds N.K."/>
            <person name="Stajich J.E."/>
            <person name="Barry K."/>
            <person name="Grigoriev I.V."/>
            <person name="Crous P."/>
            <person name="Smith M.E."/>
        </authorList>
    </citation>
    <scope>NUCLEOTIDE SEQUENCE</scope>
    <source>
        <strain evidence="1">Benny 63K</strain>
    </source>
</reference>